<keyword evidence="1" id="KW-0732">Signal</keyword>
<reference evidence="2" key="1">
    <citation type="submission" date="2020-05" db="EMBL/GenBank/DDBJ databases">
        <title>Identification of trans-AT polyketide cluster in two marine bacteria, producers of a novel glutaramide-containing polyketide sesbanimide D and analogs.</title>
        <authorList>
            <person name="Kacar D."/>
            <person name="Rodriguez P."/>
            <person name="Canedo L."/>
            <person name="Gonzalez E."/>
            <person name="Galan B."/>
            <person name="De La Calle F."/>
            <person name="Garcia J.L."/>
        </authorList>
    </citation>
    <scope>NUCLEOTIDE SEQUENCE</scope>
    <source>
        <strain evidence="2">PHM038</strain>
    </source>
</reference>
<feature type="signal peptide" evidence="1">
    <location>
        <begin position="1"/>
        <end position="19"/>
    </location>
</feature>
<accession>A0A926P0U3</accession>
<sequence length="154" mass="17042">MRIILLTLAALVFVFPAHATTLGVMPVKMLDTSGEVADQSIAHNTRIVAIKKALEHDLADRYSKVVMIPARDVATVCPVEDPQCLLDAAAAAGADKALFVSIVKTSTLIMRMYVQIVDVPQRAVTQKRELNFRGDNDESWRRAERFLVRNLKAP</sequence>
<evidence type="ECO:0000313" key="3">
    <source>
        <dbReference type="Proteomes" id="UP000598467"/>
    </source>
</evidence>
<organism evidence="2 3">
    <name type="scientific">Roseibium aggregatum</name>
    <dbReference type="NCBI Taxonomy" id="187304"/>
    <lineage>
        <taxon>Bacteria</taxon>
        <taxon>Pseudomonadati</taxon>
        <taxon>Pseudomonadota</taxon>
        <taxon>Alphaproteobacteria</taxon>
        <taxon>Hyphomicrobiales</taxon>
        <taxon>Stappiaceae</taxon>
        <taxon>Roseibium</taxon>
    </lineage>
</organism>
<comment type="caution">
    <text evidence="2">The sequence shown here is derived from an EMBL/GenBank/DDBJ whole genome shotgun (WGS) entry which is preliminary data.</text>
</comment>
<dbReference type="Pfam" id="PF11684">
    <property type="entry name" value="DUF3280"/>
    <property type="match status" value="1"/>
</dbReference>
<proteinExistence type="predicted"/>
<dbReference type="InterPro" id="IPR021698">
    <property type="entry name" value="DUF3280"/>
</dbReference>
<evidence type="ECO:0000313" key="2">
    <source>
        <dbReference type="EMBL" id="MBD1549104.1"/>
    </source>
</evidence>
<dbReference type="Proteomes" id="UP000598467">
    <property type="component" value="Unassembled WGS sequence"/>
</dbReference>
<dbReference type="EMBL" id="JABFCZ010000030">
    <property type="protein sequence ID" value="MBD1549104.1"/>
    <property type="molecule type" value="Genomic_DNA"/>
</dbReference>
<gene>
    <name evidence="2" type="ORF">HK439_22830</name>
</gene>
<evidence type="ECO:0000256" key="1">
    <source>
        <dbReference type="SAM" id="SignalP"/>
    </source>
</evidence>
<dbReference type="AlphaFoldDB" id="A0A926P0U3"/>
<feature type="chain" id="PRO_5036724342" evidence="1">
    <location>
        <begin position="20"/>
        <end position="154"/>
    </location>
</feature>
<protein>
    <submittedName>
        <fullName evidence="2">DUF2380 domain-containing protein</fullName>
    </submittedName>
</protein>
<name>A0A926P0U3_9HYPH</name>